<accession>A0A1J7J3V4</accession>
<dbReference type="OrthoDB" id="5151719at2759"/>
<reference evidence="1 2" key="1">
    <citation type="submission" date="2016-10" db="EMBL/GenBank/DDBJ databases">
        <title>Draft genome sequence of Coniochaeta ligniaria NRRL30616, a lignocellulolytic fungus for bioabatement of inhibitors in plant biomass hydrolysates.</title>
        <authorList>
            <consortium name="DOE Joint Genome Institute"/>
            <person name="Jimenez D.J."/>
            <person name="Hector R.E."/>
            <person name="Riley R."/>
            <person name="Sun H."/>
            <person name="Grigoriev I.V."/>
            <person name="Van Elsas J.D."/>
            <person name="Nichols N.N."/>
        </authorList>
    </citation>
    <scope>NUCLEOTIDE SEQUENCE [LARGE SCALE GENOMIC DNA]</scope>
    <source>
        <strain evidence="1 2">NRRL 30616</strain>
    </source>
</reference>
<evidence type="ECO:0000313" key="1">
    <source>
        <dbReference type="EMBL" id="OIW24504.1"/>
    </source>
</evidence>
<dbReference type="AlphaFoldDB" id="A0A1J7J3V4"/>
<dbReference type="InParanoid" id="A0A1J7J3V4"/>
<evidence type="ECO:0000313" key="2">
    <source>
        <dbReference type="Proteomes" id="UP000182658"/>
    </source>
</evidence>
<feature type="non-terminal residue" evidence="1">
    <location>
        <position position="1"/>
    </location>
</feature>
<dbReference type="STRING" id="1408157.A0A1J7J3V4"/>
<dbReference type="Proteomes" id="UP000182658">
    <property type="component" value="Unassembled WGS sequence"/>
</dbReference>
<proteinExistence type="predicted"/>
<name>A0A1J7J3V4_9PEZI</name>
<organism evidence="1 2">
    <name type="scientific">Coniochaeta ligniaria NRRL 30616</name>
    <dbReference type="NCBI Taxonomy" id="1408157"/>
    <lineage>
        <taxon>Eukaryota</taxon>
        <taxon>Fungi</taxon>
        <taxon>Dikarya</taxon>
        <taxon>Ascomycota</taxon>
        <taxon>Pezizomycotina</taxon>
        <taxon>Sordariomycetes</taxon>
        <taxon>Sordariomycetidae</taxon>
        <taxon>Coniochaetales</taxon>
        <taxon>Coniochaetaceae</taxon>
        <taxon>Coniochaeta</taxon>
    </lineage>
</organism>
<gene>
    <name evidence="1" type="ORF">CONLIGDRAFT_584389</name>
</gene>
<keyword evidence="2" id="KW-1185">Reference proteome</keyword>
<sequence length="60" mass="7494">YTTNFKRILVKLNLININLFIRFYEELYNNIKDELSKKDRLNNFYEYIVKAIKIDNRLYK</sequence>
<dbReference type="EMBL" id="KV875103">
    <property type="protein sequence ID" value="OIW24504.1"/>
    <property type="molecule type" value="Genomic_DNA"/>
</dbReference>
<protein>
    <submittedName>
        <fullName evidence="1">Uncharacterized protein</fullName>
    </submittedName>
</protein>